<evidence type="ECO:0008006" key="4">
    <source>
        <dbReference type="Google" id="ProtNLM"/>
    </source>
</evidence>
<keyword evidence="1" id="KW-0378">Hydrolase</keyword>
<evidence type="ECO:0000313" key="3">
    <source>
        <dbReference type="Proteomes" id="UP000178448"/>
    </source>
</evidence>
<dbReference type="EMBL" id="MFJD01000001">
    <property type="protein sequence ID" value="OGG04904.1"/>
    <property type="molecule type" value="Genomic_DNA"/>
</dbReference>
<dbReference type="Proteomes" id="UP000178448">
    <property type="component" value="Unassembled WGS sequence"/>
</dbReference>
<dbReference type="InterPro" id="IPR005754">
    <property type="entry name" value="Sortase"/>
</dbReference>
<dbReference type="AlphaFoldDB" id="A0A1F5YXU5"/>
<proteinExistence type="predicted"/>
<reference evidence="2 3" key="1">
    <citation type="journal article" date="2016" name="Nat. Commun.">
        <title>Thousands of microbial genomes shed light on interconnected biogeochemical processes in an aquifer system.</title>
        <authorList>
            <person name="Anantharaman K."/>
            <person name="Brown C.T."/>
            <person name="Hug L.A."/>
            <person name="Sharon I."/>
            <person name="Castelle C.J."/>
            <person name="Probst A.J."/>
            <person name="Thomas B.C."/>
            <person name="Singh A."/>
            <person name="Wilkins M.J."/>
            <person name="Karaoz U."/>
            <person name="Brodie E.L."/>
            <person name="Williams K.H."/>
            <person name="Hubbard S.S."/>
            <person name="Banfield J.F."/>
        </authorList>
    </citation>
    <scope>NUCLEOTIDE SEQUENCE [LARGE SCALE GENOMIC DNA]</scope>
</reference>
<organism evidence="2 3">
    <name type="scientific">Candidatus Gottesmanbacteria bacterium RBG_16_52_11</name>
    <dbReference type="NCBI Taxonomy" id="1798374"/>
    <lineage>
        <taxon>Bacteria</taxon>
        <taxon>Candidatus Gottesmaniibacteriota</taxon>
    </lineage>
</organism>
<dbReference type="SUPFAM" id="SSF63817">
    <property type="entry name" value="Sortase"/>
    <property type="match status" value="1"/>
</dbReference>
<dbReference type="STRING" id="1798374.A2Z33_06415"/>
<dbReference type="Gene3D" id="2.40.260.10">
    <property type="entry name" value="Sortase"/>
    <property type="match status" value="1"/>
</dbReference>
<comment type="caution">
    <text evidence="2">The sequence shown here is derived from an EMBL/GenBank/DDBJ whole genome shotgun (WGS) entry which is preliminary data.</text>
</comment>
<dbReference type="Pfam" id="PF04203">
    <property type="entry name" value="Sortase"/>
    <property type="match status" value="1"/>
</dbReference>
<protein>
    <recommendedName>
        <fullName evidence="4">Class F sortase</fullName>
    </recommendedName>
</protein>
<accession>A0A1F5YXU5</accession>
<gene>
    <name evidence="2" type="ORF">A2Z33_06415</name>
</gene>
<name>A0A1F5YXU5_9BACT</name>
<dbReference type="InterPro" id="IPR023365">
    <property type="entry name" value="Sortase_dom-sf"/>
</dbReference>
<dbReference type="InterPro" id="IPR042001">
    <property type="entry name" value="Sortase_F"/>
</dbReference>
<dbReference type="GO" id="GO:0016787">
    <property type="term" value="F:hydrolase activity"/>
    <property type="evidence" value="ECO:0007669"/>
    <property type="project" value="UniProtKB-KW"/>
</dbReference>
<evidence type="ECO:0000313" key="2">
    <source>
        <dbReference type="EMBL" id="OGG04904.1"/>
    </source>
</evidence>
<sequence>MDIRRTGIIILVVAGLAAAIISAGRFHQPVSEPMPLGAATGVRVGYPTAVAPARPARPLTISIPAINVAARVEYVRTDRQGNMDVPADADNAAWFEPGYLPGATGNAVIAGHYDKADGSPAAFYRLSGLVPGDIAEVSDENGAVRKFQVVRVESFDSAEFPLDDVFGPADTINLNLITCSGTWNAAAKNYSRRTVVFTRLIPE</sequence>
<evidence type="ECO:0000256" key="1">
    <source>
        <dbReference type="ARBA" id="ARBA00022801"/>
    </source>
</evidence>
<dbReference type="CDD" id="cd05829">
    <property type="entry name" value="Sortase_F"/>
    <property type="match status" value="1"/>
</dbReference>